<accession>A0A4Y2SXK0</accession>
<proteinExistence type="predicted"/>
<gene>
    <name evidence="1" type="ORF">AVEN_140259_1</name>
</gene>
<protein>
    <submittedName>
        <fullName evidence="1">Uncharacterized protein</fullName>
    </submittedName>
</protein>
<dbReference type="Proteomes" id="UP000499080">
    <property type="component" value="Unassembled WGS sequence"/>
</dbReference>
<sequence length="68" mass="8056">MSEFYSLLQFLLHPLPEAYDPLQLDLPMLTMDVRDEFNQFYYFHDNFFPTFSENIEVAGEDEADDSVP</sequence>
<organism evidence="1 2">
    <name type="scientific">Araneus ventricosus</name>
    <name type="common">Orbweaver spider</name>
    <name type="synonym">Epeira ventricosa</name>
    <dbReference type="NCBI Taxonomy" id="182803"/>
    <lineage>
        <taxon>Eukaryota</taxon>
        <taxon>Metazoa</taxon>
        <taxon>Ecdysozoa</taxon>
        <taxon>Arthropoda</taxon>
        <taxon>Chelicerata</taxon>
        <taxon>Arachnida</taxon>
        <taxon>Araneae</taxon>
        <taxon>Araneomorphae</taxon>
        <taxon>Entelegynae</taxon>
        <taxon>Araneoidea</taxon>
        <taxon>Araneidae</taxon>
        <taxon>Araneus</taxon>
    </lineage>
</organism>
<dbReference type="EMBL" id="BGPR01024704">
    <property type="protein sequence ID" value="GBN92987.1"/>
    <property type="molecule type" value="Genomic_DNA"/>
</dbReference>
<name>A0A4Y2SXK0_ARAVE</name>
<evidence type="ECO:0000313" key="1">
    <source>
        <dbReference type="EMBL" id="GBN92987.1"/>
    </source>
</evidence>
<keyword evidence="2" id="KW-1185">Reference proteome</keyword>
<evidence type="ECO:0000313" key="2">
    <source>
        <dbReference type="Proteomes" id="UP000499080"/>
    </source>
</evidence>
<reference evidence="1 2" key="1">
    <citation type="journal article" date="2019" name="Sci. Rep.">
        <title>Orb-weaving spider Araneus ventricosus genome elucidates the spidroin gene catalogue.</title>
        <authorList>
            <person name="Kono N."/>
            <person name="Nakamura H."/>
            <person name="Ohtoshi R."/>
            <person name="Moran D.A.P."/>
            <person name="Shinohara A."/>
            <person name="Yoshida Y."/>
            <person name="Fujiwara M."/>
            <person name="Mori M."/>
            <person name="Tomita M."/>
            <person name="Arakawa K."/>
        </authorList>
    </citation>
    <scope>NUCLEOTIDE SEQUENCE [LARGE SCALE GENOMIC DNA]</scope>
</reference>
<dbReference type="AlphaFoldDB" id="A0A4Y2SXK0"/>
<comment type="caution">
    <text evidence="1">The sequence shown here is derived from an EMBL/GenBank/DDBJ whole genome shotgun (WGS) entry which is preliminary data.</text>
</comment>